<dbReference type="RefSeq" id="WP_268444127.1">
    <property type="nucleotide sequence ID" value="NZ_JALAQA010000001.1"/>
</dbReference>
<gene>
    <name evidence="2" type="ORF">MOD07_00170</name>
</gene>
<comment type="caution">
    <text evidence="2">The sequence shown here is derived from an EMBL/GenBank/DDBJ whole genome shotgun (WGS) entry which is preliminary data.</text>
</comment>
<dbReference type="EMBL" id="JALAQA010000001">
    <property type="protein sequence ID" value="MCY8507998.1"/>
    <property type="molecule type" value="Genomic_DNA"/>
</dbReference>
<dbReference type="AlphaFoldDB" id="A0AAP3FXL7"/>
<dbReference type="InterPro" id="IPR036874">
    <property type="entry name" value="Carbonic_anhydrase_sf"/>
</dbReference>
<name>A0AAP3FXL7_BACMO</name>
<evidence type="ECO:0000256" key="1">
    <source>
        <dbReference type="ARBA" id="ARBA00006217"/>
    </source>
</evidence>
<dbReference type="PANTHER" id="PTHR43175:SF1">
    <property type="entry name" value="CARBONIC ANHYDRASE-LIKE PROTEIN YBCF-RELATED"/>
    <property type="match status" value="1"/>
</dbReference>
<evidence type="ECO:0000313" key="2">
    <source>
        <dbReference type="EMBL" id="MCY8507998.1"/>
    </source>
</evidence>
<dbReference type="PANTHER" id="PTHR43175">
    <property type="entry name" value="CARBONIC ANHYDRASE"/>
    <property type="match status" value="1"/>
</dbReference>
<dbReference type="Gene3D" id="3.40.1050.10">
    <property type="entry name" value="Carbonic anhydrase"/>
    <property type="match status" value="1"/>
</dbReference>
<dbReference type="GO" id="GO:0008270">
    <property type="term" value="F:zinc ion binding"/>
    <property type="evidence" value="ECO:0007669"/>
    <property type="project" value="InterPro"/>
</dbReference>
<reference evidence="2" key="1">
    <citation type="submission" date="2022-02" db="EMBL/GenBank/DDBJ databases">
        <title>Crop Bioprotection Bacillus Genome Sequencing.</title>
        <authorList>
            <person name="Dunlap C."/>
        </authorList>
    </citation>
    <scope>NUCLEOTIDE SEQUENCE</scope>
    <source>
        <strain evidence="2">CK3O2B-54A</strain>
    </source>
</reference>
<sequence>MNVNQNKKVLFLTDIENGLEPILQEVTNTPAENMLTIQSYGAAISHPYGEIMRSVIFAIYQEDVEEVFVVGTKDKRTSTGYGLTQLESMKDKIQTLDYLFQHCKPEFLGGTVDEWLNENNSGTIEKSVDIIRQHPLVPSYVKVRGLIVDHKDGESSIVEVPSSKTGQALPDHCLS</sequence>
<protein>
    <submittedName>
        <fullName evidence="2">Carbonic anhydrase</fullName>
    </submittedName>
</protein>
<dbReference type="InterPro" id="IPR001765">
    <property type="entry name" value="Carbonic_anhydrase"/>
</dbReference>
<accession>A0AAP3FXL7</accession>
<dbReference type="GO" id="GO:0004089">
    <property type="term" value="F:carbonate dehydratase activity"/>
    <property type="evidence" value="ECO:0007669"/>
    <property type="project" value="InterPro"/>
</dbReference>
<proteinExistence type="inferred from homology"/>
<dbReference type="Proteomes" id="UP001075387">
    <property type="component" value="Unassembled WGS sequence"/>
</dbReference>
<organism evidence="2 3">
    <name type="scientific">Bacillus mojavensis</name>
    <dbReference type="NCBI Taxonomy" id="72360"/>
    <lineage>
        <taxon>Bacteria</taxon>
        <taxon>Bacillati</taxon>
        <taxon>Bacillota</taxon>
        <taxon>Bacilli</taxon>
        <taxon>Bacillales</taxon>
        <taxon>Bacillaceae</taxon>
        <taxon>Bacillus</taxon>
    </lineage>
</organism>
<comment type="similarity">
    <text evidence="1">Belongs to the beta-class carbonic anhydrase family.</text>
</comment>
<dbReference type="SUPFAM" id="SSF53056">
    <property type="entry name" value="beta-carbonic anhydrase, cab"/>
    <property type="match status" value="1"/>
</dbReference>
<evidence type="ECO:0000313" key="3">
    <source>
        <dbReference type="Proteomes" id="UP001075387"/>
    </source>
</evidence>